<keyword evidence="2" id="KW-1133">Transmembrane helix</keyword>
<dbReference type="Pfam" id="PF01553">
    <property type="entry name" value="Acyltransferase"/>
    <property type="match status" value="1"/>
</dbReference>
<evidence type="ECO:0000256" key="2">
    <source>
        <dbReference type="SAM" id="Phobius"/>
    </source>
</evidence>
<reference evidence="4 5" key="1">
    <citation type="submission" date="2017-06" db="EMBL/GenBank/DDBJ databases">
        <authorList>
            <person name="Kim H.J."/>
            <person name="Triplett B.A."/>
        </authorList>
    </citation>
    <scope>NUCLEOTIDE SEQUENCE [LARGE SCALE GENOMIC DNA]</scope>
    <source>
        <strain evidence="4">FRACA_ARgP5</strain>
    </source>
</reference>
<organism evidence="4 5">
    <name type="scientific">Frankia canadensis</name>
    <dbReference type="NCBI Taxonomy" id="1836972"/>
    <lineage>
        <taxon>Bacteria</taxon>
        <taxon>Bacillati</taxon>
        <taxon>Actinomycetota</taxon>
        <taxon>Actinomycetes</taxon>
        <taxon>Frankiales</taxon>
        <taxon>Frankiaceae</taxon>
        <taxon>Frankia</taxon>
    </lineage>
</organism>
<gene>
    <name evidence="4" type="ORF">FRACA_2120001</name>
</gene>
<keyword evidence="2" id="KW-0812">Transmembrane</keyword>
<feature type="compositionally biased region" description="Low complexity" evidence="1">
    <location>
        <begin position="367"/>
        <end position="380"/>
    </location>
</feature>
<feature type="transmembrane region" description="Helical" evidence="2">
    <location>
        <begin position="52"/>
        <end position="74"/>
    </location>
</feature>
<accession>A0A2I2KQN3</accession>
<proteinExistence type="predicted"/>
<dbReference type="EMBL" id="FZMO01000127">
    <property type="protein sequence ID" value="SNQ47981.1"/>
    <property type="molecule type" value="Genomic_DNA"/>
</dbReference>
<protein>
    <submittedName>
        <fullName evidence="4">Glycerol acyltransferase</fullName>
    </submittedName>
</protein>
<name>A0A2I2KQN3_9ACTN</name>
<evidence type="ECO:0000313" key="4">
    <source>
        <dbReference type="EMBL" id="SNQ47981.1"/>
    </source>
</evidence>
<evidence type="ECO:0000313" key="5">
    <source>
        <dbReference type="Proteomes" id="UP000234331"/>
    </source>
</evidence>
<dbReference type="GO" id="GO:0016746">
    <property type="term" value="F:acyltransferase activity"/>
    <property type="evidence" value="ECO:0007669"/>
    <property type="project" value="UniProtKB-KW"/>
</dbReference>
<feature type="region of interest" description="Disordered" evidence="1">
    <location>
        <begin position="337"/>
        <end position="393"/>
    </location>
</feature>
<sequence>MMAVPPWPVRRFVIDPLFVPLAAAGAVVGLVVAALGLLGAPLDRRLRVTRAALLAAAYLTAEAVVIVSAFGLWLARPALGRRYEGAHVWLLRRALDELIAAARRLVGFRLEIGEPPVGPAPGGGTPPVLVLSRHGGPGDSFVLVHLLLSHYRLLPRVVLIDRLQLDPAIDILLGRLGACFVRNDGSDDQAAARIGELAGRLGADEALVIFPEGANFTPSRRRRLIARLRARGQWDRAAVAEDLDAVLPPRPAGVLAALAAGTITATMIVAHAGLDELNDPGEVWRAVPFTAPLLLRWWWAPVEQIPDSAAGRRQWLTMHWAVMNAWIDARRADVDVEKAGPDSDAAHPDADAADPASDGDAADPPDAEWPAAAALPSEAAVPTVPAVRSDGPS</sequence>
<feature type="domain" description="Phospholipid/glycerol acyltransferase" evidence="3">
    <location>
        <begin position="126"/>
        <end position="224"/>
    </location>
</feature>
<feature type="transmembrane region" description="Helical" evidence="2">
    <location>
        <begin position="17"/>
        <end position="40"/>
    </location>
</feature>
<keyword evidence="5" id="KW-1185">Reference proteome</keyword>
<evidence type="ECO:0000256" key="1">
    <source>
        <dbReference type="SAM" id="MobiDB-lite"/>
    </source>
</evidence>
<keyword evidence="4" id="KW-0808">Transferase</keyword>
<dbReference type="AlphaFoldDB" id="A0A2I2KQN3"/>
<dbReference type="InterPro" id="IPR002123">
    <property type="entry name" value="Plipid/glycerol_acylTrfase"/>
</dbReference>
<dbReference type="Proteomes" id="UP000234331">
    <property type="component" value="Unassembled WGS sequence"/>
</dbReference>
<feature type="compositionally biased region" description="Basic and acidic residues" evidence="1">
    <location>
        <begin position="337"/>
        <end position="350"/>
    </location>
</feature>
<evidence type="ECO:0000259" key="3">
    <source>
        <dbReference type="Pfam" id="PF01553"/>
    </source>
</evidence>
<keyword evidence="4" id="KW-0012">Acyltransferase</keyword>
<keyword evidence="2" id="KW-0472">Membrane</keyword>